<dbReference type="InterPro" id="IPR001036">
    <property type="entry name" value="Acrflvin-R"/>
</dbReference>
<dbReference type="eggNOG" id="COG0841">
    <property type="taxonomic scope" value="Bacteria"/>
</dbReference>
<evidence type="ECO:0000313" key="3">
    <source>
        <dbReference type="Proteomes" id="UP000001021"/>
    </source>
</evidence>
<dbReference type="RefSeq" id="WP_011155152.1">
    <property type="nucleotide sequence ID" value="NC_005295.2"/>
</dbReference>
<feature type="transmembrane region" description="Helical" evidence="1">
    <location>
        <begin position="856"/>
        <end position="876"/>
    </location>
</feature>
<keyword evidence="1" id="KW-0812">Transmembrane</keyword>
<dbReference type="KEGG" id="eru:Erum4710"/>
<dbReference type="Gene3D" id="3.30.70.1320">
    <property type="entry name" value="Multidrug efflux transporter AcrB pore domain like"/>
    <property type="match status" value="1"/>
</dbReference>
<dbReference type="EMBL" id="CR925678">
    <property type="protein sequence ID" value="CAI26987.1"/>
    <property type="molecule type" value="Genomic_DNA"/>
</dbReference>
<dbReference type="SUPFAM" id="SSF82866">
    <property type="entry name" value="Multidrug efflux transporter AcrB transmembrane domain"/>
    <property type="match status" value="2"/>
</dbReference>
<dbReference type="GO" id="GO:0042910">
    <property type="term" value="F:xenobiotic transmembrane transporter activity"/>
    <property type="evidence" value="ECO:0007669"/>
    <property type="project" value="TreeGrafter"/>
</dbReference>
<dbReference type="InterPro" id="IPR027463">
    <property type="entry name" value="AcrB_DN_DC_subdom"/>
</dbReference>
<feature type="transmembrane region" description="Helical" evidence="1">
    <location>
        <begin position="332"/>
        <end position="350"/>
    </location>
</feature>
<feature type="transmembrane region" description="Helical" evidence="1">
    <location>
        <begin position="999"/>
        <end position="1025"/>
    </location>
</feature>
<feature type="transmembrane region" description="Helical" evidence="1">
    <location>
        <begin position="428"/>
        <end position="448"/>
    </location>
</feature>
<protein>
    <submittedName>
        <fullName evidence="2">Probable aminoglycoside efflux pump (Acriflavine resistance protein D)</fullName>
    </submittedName>
</protein>
<keyword evidence="1" id="KW-0472">Membrane</keyword>
<dbReference type="SUPFAM" id="SSF82714">
    <property type="entry name" value="Multidrug efflux transporter AcrB TolC docking domain, DN and DC subdomains"/>
    <property type="match status" value="2"/>
</dbReference>
<evidence type="ECO:0000313" key="2">
    <source>
        <dbReference type="EMBL" id="CAI26987.1"/>
    </source>
</evidence>
<dbReference type="HOGENOM" id="CLU_002755_1_2_5"/>
<sequence>MRKISEIFLERNRVSIFLLIVILIFGSYSYFDIAKEKNPEIKKPVLSIHTVLQGMSSEDIEKLIIYPIEQEVMSIKGVTKVTSLAKNGYANVILEFSAGFDDKEALDNVRSKVDIIRAKLPQEATFPVVNQENLGLLPVLNIALTGDLPDRALFKIARNLQAKLEGLSNVQNVKIIGNRKDVLEINVSPNAINMYNLQVHEVINSILNNNQFINIGNLDVTSSKYALHVSGLLKNVQDIVNIPIKTDGYSIVTVGDVATVKLIYQNDTEIIRVNGQPSLVLEISKQPGKNILGTISQVKDMIHDTKDVLPHNLSIIYLQDQSEEISDVLNELQNSILVSVLLVVVIMMIFMGTKTALLVAISIPGSFLLGIIVMYLLGYTLNIVILFSLIMAIGMLVDDAIVVTEYADRKMINGLGRKEAFKQAAYDMFWPVASATLTKLVVYIPLLLWPGTTGEFMKYIPIALITTLSASWIMALIFIPVLGSMIGKPSVTDKQSIAKIMAIETGKFTNLGRFSKSYVNILKSVLNHPKKFICAVIAVLVLSTFGYFTIGPGIEFFPSIEPERILITIKSNSNLSIAERDNILNKIEERIFNVKGIKFLYVKVGLFEYLLDSNNVIGKIQLELKNWFLRRKSEEILNEVMEKLQDIRGVIIEVLEERVKPVTGKPIRIDISSYNVDKIHNVADKIIYVMKNSLGFENITDNRSSSELEWKIDIDKNKAAKFGVDVSMISQFIKMIANGIMLNKYHPDNINDEVDIFLRFSKEYRNLNTIDNLFVNTIHGYTAVSDFVTHKAQHKDSIISRINGKRTISIVADLANGYLLDDMVSLLNKELKKNMDPEVLVELKGEIQDQEESLKFLVKAFLIIIVLIMLILLTEFNSFYDTFIIMTAIFLSTSCVFLGLFVTNHVFSVVMSGVGIIVLAGVIVNNNILLIDAFYANISNINDKKDAIIKASISRLRPILLTVITGIVGLLPMVFRISFDFVNQRVIYNSPSSQLWCELSYTISIGLLLATVITLFFTPALLVLGKCNRINKSDRMVCY</sequence>
<keyword evidence="1" id="KW-1133">Transmembrane helix</keyword>
<dbReference type="Gene3D" id="3.30.2090.10">
    <property type="entry name" value="Multidrug efflux transporter AcrB TolC docking domain, DN and DC subdomains"/>
    <property type="match status" value="2"/>
</dbReference>
<feature type="transmembrane region" description="Helical" evidence="1">
    <location>
        <begin position="357"/>
        <end position="377"/>
    </location>
</feature>
<dbReference type="GeneID" id="33057486"/>
<dbReference type="Proteomes" id="UP000001021">
    <property type="component" value="Chromosome"/>
</dbReference>
<dbReference type="PANTHER" id="PTHR32063">
    <property type="match status" value="1"/>
</dbReference>
<dbReference type="Gene3D" id="3.30.70.1430">
    <property type="entry name" value="Multidrug efflux transporter AcrB pore domain"/>
    <property type="match status" value="2"/>
</dbReference>
<dbReference type="KEGG" id="erw:ERWE_CDS_04930"/>
<evidence type="ECO:0000256" key="1">
    <source>
        <dbReference type="SAM" id="Phobius"/>
    </source>
</evidence>
<name>A0A0H3M8G5_EHRRW</name>
<feature type="transmembrane region" description="Helical" evidence="1">
    <location>
        <begin position="883"/>
        <end position="902"/>
    </location>
</feature>
<accession>A0A0H3M8G5</accession>
<keyword evidence="3" id="KW-1185">Reference proteome</keyword>
<feature type="transmembrane region" description="Helical" evidence="1">
    <location>
        <begin position="12"/>
        <end position="31"/>
    </location>
</feature>
<proteinExistence type="predicted"/>
<feature type="transmembrane region" description="Helical" evidence="1">
    <location>
        <begin position="532"/>
        <end position="550"/>
    </location>
</feature>
<feature type="transmembrane region" description="Helical" evidence="1">
    <location>
        <begin position="383"/>
        <end position="407"/>
    </location>
</feature>
<dbReference type="PANTHER" id="PTHR32063:SF0">
    <property type="entry name" value="SWARMING MOTILITY PROTEIN SWRC"/>
    <property type="match status" value="1"/>
</dbReference>
<dbReference type="AlphaFoldDB" id="A0A0H3M8G5"/>
<organism evidence="2 3">
    <name type="scientific">Ehrlichia ruminantium (strain Welgevonden)</name>
    <dbReference type="NCBI Taxonomy" id="254945"/>
    <lineage>
        <taxon>Bacteria</taxon>
        <taxon>Pseudomonadati</taxon>
        <taxon>Pseudomonadota</taxon>
        <taxon>Alphaproteobacteria</taxon>
        <taxon>Rickettsiales</taxon>
        <taxon>Anaplasmataceae</taxon>
        <taxon>Ehrlichia</taxon>
    </lineage>
</organism>
<dbReference type="PRINTS" id="PR00702">
    <property type="entry name" value="ACRIFLAVINRP"/>
</dbReference>
<dbReference type="Pfam" id="PF00873">
    <property type="entry name" value="ACR_tran"/>
    <property type="match status" value="1"/>
</dbReference>
<dbReference type="SUPFAM" id="SSF82693">
    <property type="entry name" value="Multidrug efflux transporter AcrB pore domain, PN1, PN2, PC1 and PC2 subdomains"/>
    <property type="match status" value="2"/>
</dbReference>
<dbReference type="Gene3D" id="3.30.70.1440">
    <property type="entry name" value="Multidrug efflux transporter AcrB pore domain"/>
    <property type="match status" value="1"/>
</dbReference>
<gene>
    <name evidence="2" type="ordered locus">ERWE_CDS_04930</name>
</gene>
<feature type="transmembrane region" description="Helical" evidence="1">
    <location>
        <begin position="460"/>
        <end position="482"/>
    </location>
</feature>
<feature type="transmembrane region" description="Helical" evidence="1">
    <location>
        <begin position="914"/>
        <end position="938"/>
    </location>
</feature>
<reference evidence="2 3" key="1">
    <citation type="journal article" date="2006" name="J. Bacteriol.">
        <title>Comparative genomic analysis of three strains of Ehrlichia ruminantium reveals an active process of genome size plasticity.</title>
        <authorList>
            <person name="Frutos R."/>
            <person name="Viari A."/>
            <person name="Ferraz C."/>
            <person name="Morgat A."/>
            <person name="Eychenie S."/>
            <person name="Kandassami Y."/>
            <person name="Chantal I."/>
            <person name="Bensaid A."/>
            <person name="Coissac E."/>
            <person name="Vachiery N."/>
            <person name="Demaille J."/>
            <person name="Martinez D."/>
        </authorList>
    </citation>
    <scope>NUCLEOTIDE SEQUENCE [LARGE SCALE GENOMIC DNA]</scope>
    <source>
        <strain evidence="2 3">Welgevonden</strain>
    </source>
</reference>
<feature type="transmembrane region" description="Helical" evidence="1">
    <location>
        <begin position="959"/>
        <end position="979"/>
    </location>
</feature>
<dbReference type="GO" id="GO:0005886">
    <property type="term" value="C:plasma membrane"/>
    <property type="evidence" value="ECO:0007669"/>
    <property type="project" value="TreeGrafter"/>
</dbReference>
<dbReference type="Gene3D" id="1.20.1640.10">
    <property type="entry name" value="Multidrug efflux transporter AcrB transmembrane domain"/>
    <property type="match status" value="2"/>
</dbReference>